<evidence type="ECO:0000256" key="3">
    <source>
        <dbReference type="ARBA" id="ARBA00022777"/>
    </source>
</evidence>
<dbReference type="PANTHER" id="PTHR24348">
    <property type="entry name" value="SERINE/THREONINE-PROTEIN KINASE UNC-51-RELATED"/>
    <property type="match status" value="1"/>
</dbReference>
<comment type="caution">
    <text evidence="7">The sequence shown here is derived from an EMBL/GenBank/DDBJ whole genome shotgun (WGS) entry which is preliminary data.</text>
</comment>
<evidence type="ECO:0000259" key="6">
    <source>
        <dbReference type="PROSITE" id="PS50011"/>
    </source>
</evidence>
<dbReference type="PROSITE" id="PS00107">
    <property type="entry name" value="PROTEIN_KINASE_ATP"/>
    <property type="match status" value="1"/>
</dbReference>
<dbReference type="GO" id="GO:0010506">
    <property type="term" value="P:regulation of autophagy"/>
    <property type="evidence" value="ECO:0007669"/>
    <property type="project" value="InterPro"/>
</dbReference>
<dbReference type="AlphaFoldDB" id="A0A8S1UTS2"/>
<feature type="domain" description="Protein kinase" evidence="6">
    <location>
        <begin position="15"/>
        <end position="262"/>
    </location>
</feature>
<evidence type="ECO:0000313" key="7">
    <source>
        <dbReference type="EMBL" id="CAD8167627.1"/>
    </source>
</evidence>
<evidence type="ECO:0000256" key="2">
    <source>
        <dbReference type="ARBA" id="ARBA00022741"/>
    </source>
</evidence>
<organism evidence="7 8">
    <name type="scientific">Paramecium octaurelia</name>
    <dbReference type="NCBI Taxonomy" id="43137"/>
    <lineage>
        <taxon>Eukaryota</taxon>
        <taxon>Sar</taxon>
        <taxon>Alveolata</taxon>
        <taxon>Ciliophora</taxon>
        <taxon>Intramacronucleata</taxon>
        <taxon>Oligohymenophorea</taxon>
        <taxon>Peniculida</taxon>
        <taxon>Parameciidae</taxon>
        <taxon>Paramecium</taxon>
    </lineage>
</organism>
<dbReference type="InterPro" id="IPR008271">
    <property type="entry name" value="Ser/Thr_kinase_AS"/>
</dbReference>
<dbReference type="GO" id="GO:0005829">
    <property type="term" value="C:cytosol"/>
    <property type="evidence" value="ECO:0007669"/>
    <property type="project" value="TreeGrafter"/>
</dbReference>
<dbReference type="GO" id="GO:0005524">
    <property type="term" value="F:ATP binding"/>
    <property type="evidence" value="ECO:0007669"/>
    <property type="project" value="UniProtKB-UniRule"/>
</dbReference>
<feature type="binding site" evidence="5">
    <location>
        <position position="44"/>
    </location>
    <ligand>
        <name>ATP</name>
        <dbReference type="ChEBI" id="CHEBI:30616"/>
    </ligand>
</feature>
<dbReference type="GO" id="GO:0000045">
    <property type="term" value="P:autophagosome assembly"/>
    <property type="evidence" value="ECO:0007669"/>
    <property type="project" value="TreeGrafter"/>
</dbReference>
<dbReference type="InterPro" id="IPR045269">
    <property type="entry name" value="Atg1-like"/>
</dbReference>
<evidence type="ECO:0000256" key="5">
    <source>
        <dbReference type="PROSITE-ProRule" id="PRU10141"/>
    </source>
</evidence>
<name>A0A8S1UTS2_PAROT</name>
<dbReference type="GO" id="GO:0000407">
    <property type="term" value="C:phagophore assembly site"/>
    <property type="evidence" value="ECO:0007669"/>
    <property type="project" value="TreeGrafter"/>
</dbReference>
<dbReference type="PROSITE" id="PS00108">
    <property type="entry name" value="PROTEIN_KINASE_ST"/>
    <property type="match status" value="1"/>
</dbReference>
<proteinExistence type="predicted"/>
<accession>A0A8S1UTS2</accession>
<dbReference type="Proteomes" id="UP000683925">
    <property type="component" value="Unassembled WGS sequence"/>
</dbReference>
<evidence type="ECO:0000256" key="1">
    <source>
        <dbReference type="ARBA" id="ARBA00022679"/>
    </source>
</evidence>
<keyword evidence="3" id="KW-0418">Kinase</keyword>
<dbReference type="Pfam" id="PF00069">
    <property type="entry name" value="Pkinase"/>
    <property type="match status" value="1"/>
</dbReference>
<dbReference type="OMA" id="KYYHRDI"/>
<dbReference type="InterPro" id="IPR000719">
    <property type="entry name" value="Prot_kinase_dom"/>
</dbReference>
<keyword evidence="1" id="KW-0808">Transferase</keyword>
<dbReference type="SMART" id="SM00220">
    <property type="entry name" value="S_TKc"/>
    <property type="match status" value="1"/>
</dbReference>
<keyword evidence="2 5" id="KW-0547">Nucleotide-binding</keyword>
<protein>
    <recommendedName>
        <fullName evidence="6">Protein kinase domain-containing protein</fullName>
    </recommendedName>
</protein>
<dbReference type="CDD" id="cd00180">
    <property type="entry name" value="PKc"/>
    <property type="match status" value="1"/>
</dbReference>
<evidence type="ECO:0000256" key="4">
    <source>
        <dbReference type="ARBA" id="ARBA00022840"/>
    </source>
</evidence>
<dbReference type="EMBL" id="CAJJDP010000050">
    <property type="protein sequence ID" value="CAD8167627.1"/>
    <property type="molecule type" value="Genomic_DNA"/>
</dbReference>
<dbReference type="GO" id="GO:0016020">
    <property type="term" value="C:membrane"/>
    <property type="evidence" value="ECO:0007669"/>
    <property type="project" value="TreeGrafter"/>
</dbReference>
<keyword evidence="4 5" id="KW-0067">ATP-binding</keyword>
<evidence type="ECO:0000313" key="8">
    <source>
        <dbReference type="Proteomes" id="UP000683925"/>
    </source>
</evidence>
<dbReference type="PANTHER" id="PTHR24348:SF22">
    <property type="entry name" value="NON-SPECIFIC SERINE_THREONINE PROTEIN KINASE"/>
    <property type="match status" value="1"/>
</dbReference>
<dbReference type="GO" id="GO:0005776">
    <property type="term" value="C:autophagosome"/>
    <property type="evidence" value="ECO:0007669"/>
    <property type="project" value="TreeGrafter"/>
</dbReference>
<keyword evidence="8" id="KW-1185">Reference proteome</keyword>
<dbReference type="PROSITE" id="PS50011">
    <property type="entry name" value="PROTEIN_KINASE_DOM"/>
    <property type="match status" value="1"/>
</dbReference>
<sequence>MEQESNAQVLNDYVINKNNPIGSGLNSTVFKAKHVDTNKYVALKLLRKQTHDNNISKEMISKIYQQEVQALQLCNQLNSKNIVRLFSHFENCNEYVLVLELCEQSLMEYLQQKSHLKEEEALDIFGQIYRGLSYLQNQKYYHRDIKPSNIMIKDSEIKIIDFGFCKQIIGVDNLKQHTRCGTFGYEAPEVKFGVYEPEKSDIYSLGVVYYEILYGLQNFHSKTEFTYPQEQNVSEQTTTLIDMMIQEQAANRISWQQIGQFLDAIKNTQNIGCHQKYQLDESLKEKYFTLKKLLQDLKKIRKEIKDFPSENLELLLIKKLIFDFESTKLEFEKQKIELEQQLKIMEYDFEVNILELKILQNHSLRTKLNKLIIDLEKERYISLNENKELKLKLCNDYFIKHYNHLNEELFNEQSENFQQNLERGIKEFLTILQKPEYITSDNSLQIKQLRINILIIQYSDKYFEQIKDHLFKNNLITNKELSMVDILDDIKNESIADQFEQCLEKLRF</sequence>
<reference evidence="7" key="1">
    <citation type="submission" date="2021-01" db="EMBL/GenBank/DDBJ databases">
        <authorList>
            <consortium name="Genoscope - CEA"/>
            <person name="William W."/>
        </authorList>
    </citation>
    <scope>NUCLEOTIDE SEQUENCE</scope>
</reference>
<gene>
    <name evidence="7" type="ORF">POCTA_138.1.T0500177</name>
</gene>
<dbReference type="OrthoDB" id="310190at2759"/>
<dbReference type="InterPro" id="IPR017441">
    <property type="entry name" value="Protein_kinase_ATP_BS"/>
</dbReference>
<dbReference type="GO" id="GO:0004674">
    <property type="term" value="F:protein serine/threonine kinase activity"/>
    <property type="evidence" value="ECO:0007669"/>
    <property type="project" value="InterPro"/>
</dbReference>